<dbReference type="RefSeq" id="WP_107203300.1">
    <property type="nucleotide sequence ID" value="NZ_CP015958.1"/>
</dbReference>
<evidence type="ECO:0000313" key="1">
    <source>
        <dbReference type="EMBL" id="MEO1759374.1"/>
    </source>
</evidence>
<evidence type="ECO:0000313" key="2">
    <source>
        <dbReference type="Proteomes" id="UP001462961"/>
    </source>
</evidence>
<organism evidence="1 2">
    <name type="scientific">Paraburkholderia caribensis</name>
    <dbReference type="NCBI Taxonomy" id="75105"/>
    <lineage>
        <taxon>Bacteria</taxon>
        <taxon>Pseudomonadati</taxon>
        <taxon>Pseudomonadota</taxon>
        <taxon>Betaproteobacteria</taxon>
        <taxon>Burkholderiales</taxon>
        <taxon>Burkholderiaceae</taxon>
        <taxon>Paraburkholderia</taxon>
    </lineage>
</organism>
<sequence>MDQRAAAQDSKGVLSVNDFCQWAGIGRTAVYAEMKAGRLSARKFGRRTIIPQVEAERWLASLPMQRNS</sequence>
<comment type="caution">
    <text evidence="1">The sequence shown here is derived from an EMBL/GenBank/DDBJ whole genome shotgun (WGS) entry which is preliminary data.</text>
</comment>
<dbReference type="EMBL" id="JAYLVJ010000075">
    <property type="protein sequence ID" value="MEO1759374.1"/>
    <property type="molecule type" value="Genomic_DNA"/>
</dbReference>
<name>A0ABV0E7I3_9BURK</name>
<protein>
    <submittedName>
        <fullName evidence="1">Helix-turn-helix domain-containing protein</fullName>
    </submittedName>
</protein>
<keyword evidence="2" id="KW-1185">Reference proteome</keyword>
<proteinExistence type="predicted"/>
<reference evidence="1 2" key="1">
    <citation type="submission" date="2024-01" db="EMBL/GenBank/DDBJ databases">
        <title>The diversity of rhizobia nodulating Mimosa spp. in eleven states of Brazil covering several biomes is determined by host plant, location, and edaphic factors.</title>
        <authorList>
            <person name="Rouws L."/>
            <person name="Barauna A."/>
            <person name="Beukes C."/>
            <person name="De Faria S.M."/>
            <person name="Gross E."/>
            <person name="Dos Reis Junior F.B."/>
            <person name="Simon M."/>
            <person name="Maluk M."/>
            <person name="Odee D.W."/>
            <person name="Kenicer G."/>
            <person name="Young J.P.W."/>
            <person name="Reis V.M."/>
            <person name="Zilli J."/>
            <person name="James E.K."/>
        </authorList>
    </citation>
    <scope>NUCLEOTIDE SEQUENCE [LARGE SCALE GENOMIC DNA]</scope>
    <source>
        <strain evidence="1 2">JHI1651</strain>
    </source>
</reference>
<dbReference type="Proteomes" id="UP001462961">
    <property type="component" value="Unassembled WGS sequence"/>
</dbReference>
<accession>A0ABV0E7I3</accession>
<gene>
    <name evidence="1" type="ORF">VOI32_36390</name>
</gene>